<keyword evidence="5" id="KW-0449">Lipoprotein</keyword>
<dbReference type="InterPro" id="IPR028082">
    <property type="entry name" value="Peripla_BP_I"/>
</dbReference>
<evidence type="ECO:0000256" key="3">
    <source>
        <dbReference type="SAM" id="MobiDB-lite"/>
    </source>
</evidence>
<feature type="region of interest" description="Disordered" evidence="3">
    <location>
        <begin position="1"/>
        <end position="20"/>
    </location>
</feature>
<evidence type="ECO:0000313" key="6">
    <source>
        <dbReference type="Proteomes" id="UP000002357"/>
    </source>
</evidence>
<evidence type="ECO:0000256" key="2">
    <source>
        <dbReference type="ARBA" id="ARBA00022729"/>
    </source>
</evidence>
<protein>
    <submittedName>
        <fullName evidence="5">Putative lipoprotein</fullName>
    </submittedName>
</protein>
<sequence length="447" mass="47087">MSGRRRSYPSCPSRPPVPPAPVPAPFRALRALRALPVVTAAAGALLVSGCGLLPGSGGGEAPVTVMTFAPEKTSSTNMPGMPAMAHAYARWVNDQGGLGGRELRVITCNERNTARGAGACARQAIEEKVDAVVGSYSQHGHAFMSPLEVAGIPFIGGFGLSKDEFGSFLSYPVNGGQATLLAGHGVQLADVCGKVALVRPDSLAGDQLAPLLNAGLAEAGNETTDVLAPDDATEYTDAADEARRTAGAGRSGDGSRPGCVTAALGDRTETFFDSFRRLPAEGPRVRVSSVIGSVGQPLINRTGGRNGPFEGAFITGWYPDAGDSRWGEMRRVIDEYAFGDDRIDPADVGVQTTWIAYTALREVVESLDGGEIGPGDITRALDGGLRVSTGGLTPELRWEFDDMFGAPDFPRIVNLRVTFQVVREGRLVAQREGFVDVRDPLTESVRM</sequence>
<organism evidence="5 6">
    <name type="scientific">Streptomyces clavuligerus</name>
    <dbReference type="NCBI Taxonomy" id="1901"/>
    <lineage>
        <taxon>Bacteria</taxon>
        <taxon>Bacillati</taxon>
        <taxon>Actinomycetota</taxon>
        <taxon>Actinomycetes</taxon>
        <taxon>Kitasatosporales</taxon>
        <taxon>Streptomycetaceae</taxon>
        <taxon>Streptomyces</taxon>
    </lineage>
</organism>
<dbReference type="SUPFAM" id="SSF53822">
    <property type="entry name" value="Periplasmic binding protein-like I"/>
    <property type="match status" value="1"/>
</dbReference>
<reference evidence="5 6" key="1">
    <citation type="journal article" date="2010" name="Genome Biol. Evol.">
        <title>The sequence of a 1.8-mb bacterial linear plasmid reveals a rich evolutionary reservoir of secondary metabolic pathways.</title>
        <authorList>
            <person name="Medema M.H."/>
            <person name="Trefzer A."/>
            <person name="Kovalchuk A."/>
            <person name="van den Berg M."/>
            <person name="Mueller U."/>
            <person name="Heijne W."/>
            <person name="Wu L."/>
            <person name="Alam M.T."/>
            <person name="Ronning C.M."/>
            <person name="Nierman W.C."/>
            <person name="Bovenberg R.A.L."/>
            <person name="Breitling R."/>
            <person name="Takano E."/>
        </authorList>
    </citation>
    <scope>NUCLEOTIDE SEQUENCE [LARGE SCALE GENOMIC DNA]</scope>
    <source>
        <strain evidence="6">ATCC 27064 / DSM 738 / JCM 4710 / NBRC 13307 / NCIMB 12785 / NRRL 3585 / VKM Ac-602</strain>
    </source>
</reference>
<dbReference type="EMBL" id="CM000913">
    <property type="protein sequence ID" value="EFG08495.1"/>
    <property type="molecule type" value="Genomic_DNA"/>
</dbReference>
<dbReference type="Proteomes" id="UP000002357">
    <property type="component" value="Chromosome"/>
</dbReference>
<dbReference type="Pfam" id="PF13458">
    <property type="entry name" value="Peripla_BP_6"/>
    <property type="match status" value="1"/>
</dbReference>
<evidence type="ECO:0000256" key="1">
    <source>
        <dbReference type="ARBA" id="ARBA00010062"/>
    </source>
</evidence>
<keyword evidence="2" id="KW-0732">Signal</keyword>
<dbReference type="GeneID" id="93730066"/>
<dbReference type="InterPro" id="IPR028081">
    <property type="entry name" value="Leu-bd"/>
</dbReference>
<evidence type="ECO:0000313" key="5">
    <source>
        <dbReference type="EMBL" id="EFG08495.1"/>
    </source>
</evidence>
<feature type="region of interest" description="Disordered" evidence="3">
    <location>
        <begin position="236"/>
        <end position="258"/>
    </location>
</feature>
<name>E2Q076_STRCL</name>
<feature type="domain" description="Leucine-binding protein" evidence="4">
    <location>
        <begin position="76"/>
        <end position="367"/>
    </location>
</feature>
<gene>
    <name evidence="5" type="ORF">SCLAV_3424</name>
</gene>
<dbReference type="STRING" id="1901.BB341_11560"/>
<dbReference type="RefSeq" id="WP_003961396.1">
    <property type="nucleotide sequence ID" value="NZ_CM000913.1"/>
</dbReference>
<accession>E2Q076</accession>
<keyword evidence="6" id="KW-1185">Reference proteome</keyword>
<dbReference type="OrthoDB" id="3205678at2"/>
<proteinExistence type="inferred from homology"/>
<dbReference type="AlphaFoldDB" id="E2Q076"/>
<evidence type="ECO:0000259" key="4">
    <source>
        <dbReference type="Pfam" id="PF13458"/>
    </source>
</evidence>
<dbReference type="Gene3D" id="3.40.50.2300">
    <property type="match status" value="1"/>
</dbReference>
<dbReference type="eggNOG" id="COG0683">
    <property type="taxonomic scope" value="Bacteria"/>
</dbReference>
<comment type="similarity">
    <text evidence="1">Belongs to the leucine-binding protein family.</text>
</comment>